<sequence>MMYISDESEASPELKRVNLLNQDRPPNTFPIVTREILSLRRGPVQRLDEGLIVLGLEVTRCVFKLHKNGMAQELTKKEYTPYFETYFGSVPKSEAHKKIGGPWQNRRPMAESEARKKIGGPWQNRRPIKK</sequence>
<organism evidence="2 3">
    <name type="scientific">Caenorhabditis remanei</name>
    <name type="common">Caenorhabditis vulgaris</name>
    <dbReference type="NCBI Taxonomy" id="31234"/>
    <lineage>
        <taxon>Eukaryota</taxon>
        <taxon>Metazoa</taxon>
        <taxon>Ecdysozoa</taxon>
        <taxon>Nematoda</taxon>
        <taxon>Chromadorea</taxon>
        <taxon>Rhabditida</taxon>
        <taxon>Rhabditina</taxon>
        <taxon>Rhabditomorpha</taxon>
        <taxon>Rhabditoidea</taxon>
        <taxon>Rhabditidae</taxon>
        <taxon>Peloderinae</taxon>
        <taxon>Caenorhabditis</taxon>
    </lineage>
</organism>
<proteinExistence type="predicted"/>
<dbReference type="RefSeq" id="XP_053580017.1">
    <property type="nucleotide sequence ID" value="XM_053736451.1"/>
</dbReference>
<gene>
    <name evidence="2" type="ORF">GCK72_025703</name>
</gene>
<evidence type="ECO:0000313" key="2">
    <source>
        <dbReference type="EMBL" id="KAF1749236.1"/>
    </source>
</evidence>
<dbReference type="AlphaFoldDB" id="A0A6A5G2W5"/>
<name>A0A6A5G2W5_CAERE</name>
<reference evidence="2 3" key="1">
    <citation type="submission" date="2019-12" db="EMBL/GenBank/DDBJ databases">
        <title>Chromosome-level assembly of the Caenorhabditis remanei genome.</title>
        <authorList>
            <person name="Teterina A.A."/>
            <person name="Willis J.H."/>
            <person name="Phillips P.C."/>
        </authorList>
    </citation>
    <scope>NUCLEOTIDE SEQUENCE [LARGE SCALE GENOMIC DNA]</scope>
    <source>
        <strain evidence="2 3">PX506</strain>
        <tissue evidence="2">Whole organism</tissue>
    </source>
</reference>
<dbReference type="EMBL" id="WUAV01000006">
    <property type="protein sequence ID" value="KAF1749236.1"/>
    <property type="molecule type" value="Genomic_DNA"/>
</dbReference>
<dbReference type="GeneID" id="78777946"/>
<evidence type="ECO:0000256" key="1">
    <source>
        <dbReference type="SAM" id="MobiDB-lite"/>
    </source>
</evidence>
<feature type="region of interest" description="Disordered" evidence="1">
    <location>
        <begin position="93"/>
        <end position="130"/>
    </location>
</feature>
<protein>
    <submittedName>
        <fullName evidence="2">Uncharacterized protein</fullName>
    </submittedName>
</protein>
<dbReference type="Proteomes" id="UP000483820">
    <property type="component" value="Chromosome X"/>
</dbReference>
<dbReference type="KEGG" id="crq:GCK72_025703"/>
<dbReference type="CTD" id="78777946"/>
<comment type="caution">
    <text evidence="2">The sequence shown here is derived from an EMBL/GenBank/DDBJ whole genome shotgun (WGS) entry which is preliminary data.</text>
</comment>
<evidence type="ECO:0000313" key="3">
    <source>
        <dbReference type="Proteomes" id="UP000483820"/>
    </source>
</evidence>
<accession>A0A6A5G2W5</accession>